<name>A0ABM1GYA2_SOLPN</name>
<keyword evidence="2" id="KW-1185">Reference proteome</keyword>
<feature type="region of interest" description="Disordered" evidence="1">
    <location>
        <begin position="27"/>
        <end position="106"/>
    </location>
</feature>
<dbReference type="RefSeq" id="XP_015077656.1">
    <property type="nucleotide sequence ID" value="XM_015222170.2"/>
</dbReference>
<gene>
    <name evidence="3" type="primary">LOC107021494</name>
</gene>
<sequence length="125" mass="13584">MILEARVPEFEAPSAEPAEDTVMTALFATSEIPSPPPREHAKRRKGREEYEARAQKERREMRLRGEPDEEARRIRVAESAAGASSSKDVATAGGTTDSAVADEDTTEGVHITYEVGFGEPDPPAC</sequence>
<dbReference type="GeneID" id="107021494"/>
<reference evidence="2" key="1">
    <citation type="journal article" date="2014" name="Nat. Genet.">
        <title>The genome of the stress-tolerant wild tomato species Solanum pennellii.</title>
        <authorList>
            <person name="Bolger A."/>
            <person name="Scossa F."/>
            <person name="Bolger M.E."/>
            <person name="Lanz C."/>
            <person name="Maumus F."/>
            <person name="Tohge T."/>
            <person name="Quesneville H."/>
            <person name="Alseekh S."/>
            <person name="Sorensen I."/>
            <person name="Lichtenstein G."/>
            <person name="Fich E.A."/>
            <person name="Conte M."/>
            <person name="Keller H."/>
            <person name="Schneeberger K."/>
            <person name="Schwacke R."/>
            <person name="Ofner I."/>
            <person name="Vrebalov J."/>
            <person name="Xu Y."/>
            <person name="Osorio S."/>
            <person name="Aflitos S.A."/>
            <person name="Schijlen E."/>
            <person name="Jimenez-Gomez J.M."/>
            <person name="Ryngajllo M."/>
            <person name="Kimura S."/>
            <person name="Kumar R."/>
            <person name="Koenig D."/>
            <person name="Headland L.R."/>
            <person name="Maloof J.N."/>
            <person name="Sinha N."/>
            <person name="van Ham R.C."/>
            <person name="Lankhorst R.K."/>
            <person name="Mao L."/>
            <person name="Vogel A."/>
            <person name="Arsova B."/>
            <person name="Panstruga R."/>
            <person name="Fei Z."/>
            <person name="Rose J.K."/>
            <person name="Zamir D."/>
            <person name="Carrari F."/>
            <person name="Giovannoni J.J."/>
            <person name="Weigel D."/>
            <person name="Usadel B."/>
            <person name="Fernie A.R."/>
        </authorList>
    </citation>
    <scope>NUCLEOTIDE SEQUENCE [LARGE SCALE GENOMIC DNA]</scope>
    <source>
        <strain evidence="2">cv. LA0716</strain>
    </source>
</reference>
<evidence type="ECO:0000256" key="1">
    <source>
        <dbReference type="SAM" id="MobiDB-lite"/>
    </source>
</evidence>
<organism evidence="2 3">
    <name type="scientific">Solanum pennellii</name>
    <name type="common">Tomato</name>
    <name type="synonym">Lycopersicon pennellii</name>
    <dbReference type="NCBI Taxonomy" id="28526"/>
    <lineage>
        <taxon>Eukaryota</taxon>
        <taxon>Viridiplantae</taxon>
        <taxon>Streptophyta</taxon>
        <taxon>Embryophyta</taxon>
        <taxon>Tracheophyta</taxon>
        <taxon>Spermatophyta</taxon>
        <taxon>Magnoliopsida</taxon>
        <taxon>eudicotyledons</taxon>
        <taxon>Gunneridae</taxon>
        <taxon>Pentapetalae</taxon>
        <taxon>asterids</taxon>
        <taxon>lamiids</taxon>
        <taxon>Solanales</taxon>
        <taxon>Solanaceae</taxon>
        <taxon>Solanoideae</taxon>
        <taxon>Solaneae</taxon>
        <taxon>Solanum</taxon>
        <taxon>Solanum subgen. Lycopersicon</taxon>
    </lineage>
</organism>
<reference evidence="3" key="2">
    <citation type="submission" date="2025-08" db="UniProtKB">
        <authorList>
            <consortium name="RefSeq"/>
        </authorList>
    </citation>
    <scope>IDENTIFICATION</scope>
</reference>
<evidence type="ECO:0000313" key="2">
    <source>
        <dbReference type="Proteomes" id="UP000694930"/>
    </source>
</evidence>
<feature type="compositionally biased region" description="Basic and acidic residues" evidence="1">
    <location>
        <begin position="46"/>
        <end position="76"/>
    </location>
</feature>
<feature type="compositionally biased region" description="Polar residues" evidence="1">
    <location>
        <begin position="82"/>
        <end position="98"/>
    </location>
</feature>
<accession>A0ABM1GYA2</accession>
<evidence type="ECO:0000313" key="3">
    <source>
        <dbReference type="RefSeq" id="XP_015077656.1"/>
    </source>
</evidence>
<dbReference type="Proteomes" id="UP000694930">
    <property type="component" value="Chromosome 6"/>
</dbReference>
<proteinExistence type="predicted"/>
<protein>
    <submittedName>
        <fullName evidence="3">Uncharacterized protein LOC107021494</fullName>
    </submittedName>
</protein>